<dbReference type="Pfam" id="PF00194">
    <property type="entry name" value="Carb_anhydrase"/>
    <property type="match status" value="1"/>
</dbReference>
<dbReference type="Gene3D" id="3.10.200.10">
    <property type="entry name" value="Alpha carbonic anhydrase"/>
    <property type="match status" value="1"/>
</dbReference>
<organism evidence="7 8">
    <name type="scientific">Ditylenchus destructor</name>
    <dbReference type="NCBI Taxonomy" id="166010"/>
    <lineage>
        <taxon>Eukaryota</taxon>
        <taxon>Metazoa</taxon>
        <taxon>Ecdysozoa</taxon>
        <taxon>Nematoda</taxon>
        <taxon>Chromadorea</taxon>
        <taxon>Rhabditida</taxon>
        <taxon>Tylenchina</taxon>
        <taxon>Tylenchomorpha</taxon>
        <taxon>Sphaerularioidea</taxon>
        <taxon>Anguinidae</taxon>
        <taxon>Anguininae</taxon>
        <taxon>Ditylenchus</taxon>
    </lineage>
</organism>
<keyword evidence="5" id="KW-0732">Signal</keyword>
<dbReference type="Proteomes" id="UP001201812">
    <property type="component" value="Unassembled WGS sequence"/>
</dbReference>
<feature type="signal peptide" evidence="5">
    <location>
        <begin position="1"/>
        <end position="15"/>
    </location>
</feature>
<protein>
    <recommendedName>
        <fullName evidence="4">Carbonic anhydrase</fullName>
        <ecNumber evidence="4">4.2.1.1</ecNumber>
    </recommendedName>
</protein>
<comment type="function">
    <text evidence="4">Reversible hydration of carbon dioxide.</text>
</comment>
<reference evidence="7" key="1">
    <citation type="submission" date="2022-01" db="EMBL/GenBank/DDBJ databases">
        <title>Genome Sequence Resource for Two Populations of Ditylenchus destructor, the Migratory Endoparasitic Phytonematode.</title>
        <authorList>
            <person name="Zhang H."/>
            <person name="Lin R."/>
            <person name="Xie B."/>
        </authorList>
    </citation>
    <scope>NUCLEOTIDE SEQUENCE</scope>
    <source>
        <strain evidence="7">BazhouSP</strain>
    </source>
</reference>
<evidence type="ECO:0000256" key="4">
    <source>
        <dbReference type="RuleBase" id="RU367011"/>
    </source>
</evidence>
<dbReference type="AlphaFoldDB" id="A0AAD4NCR0"/>
<evidence type="ECO:0000256" key="2">
    <source>
        <dbReference type="ARBA" id="ARBA00022723"/>
    </source>
</evidence>
<dbReference type="InterPro" id="IPR001148">
    <property type="entry name" value="CA_dom"/>
</dbReference>
<comment type="caution">
    <text evidence="7">The sequence shown here is derived from an EMBL/GenBank/DDBJ whole genome shotgun (WGS) entry which is preliminary data.</text>
</comment>
<dbReference type="GO" id="GO:0008270">
    <property type="term" value="F:zinc ion binding"/>
    <property type="evidence" value="ECO:0007669"/>
    <property type="project" value="UniProtKB-UniRule"/>
</dbReference>
<dbReference type="PROSITE" id="PS00162">
    <property type="entry name" value="ALPHA_CA_1"/>
    <property type="match status" value="1"/>
</dbReference>
<comment type="similarity">
    <text evidence="1 4">Belongs to the alpha-carbonic anhydrase family.</text>
</comment>
<evidence type="ECO:0000256" key="3">
    <source>
        <dbReference type="ARBA" id="ARBA00022833"/>
    </source>
</evidence>
<dbReference type="InterPro" id="IPR018338">
    <property type="entry name" value="Carbonic_anhydrase_a-class_CS"/>
</dbReference>
<gene>
    <name evidence="7" type="ORF">DdX_03569</name>
</gene>
<dbReference type="SUPFAM" id="SSF51069">
    <property type="entry name" value="Carbonic anhydrase"/>
    <property type="match status" value="1"/>
</dbReference>
<dbReference type="GO" id="GO:0004089">
    <property type="term" value="F:carbonate dehydratase activity"/>
    <property type="evidence" value="ECO:0007669"/>
    <property type="project" value="UniProtKB-UniRule"/>
</dbReference>
<keyword evidence="2 4" id="KW-0479">Metal-binding</keyword>
<evidence type="ECO:0000313" key="7">
    <source>
        <dbReference type="EMBL" id="KAI1723410.1"/>
    </source>
</evidence>
<comment type="catalytic activity">
    <reaction evidence="4">
        <text>hydrogencarbonate + H(+) = CO2 + H2O</text>
        <dbReference type="Rhea" id="RHEA:10748"/>
        <dbReference type="ChEBI" id="CHEBI:15377"/>
        <dbReference type="ChEBI" id="CHEBI:15378"/>
        <dbReference type="ChEBI" id="CHEBI:16526"/>
        <dbReference type="ChEBI" id="CHEBI:17544"/>
        <dbReference type="EC" id="4.2.1.1"/>
    </reaction>
</comment>
<dbReference type="CDD" id="cd00326">
    <property type="entry name" value="alpha_CA"/>
    <property type="match status" value="1"/>
</dbReference>
<evidence type="ECO:0000256" key="1">
    <source>
        <dbReference type="ARBA" id="ARBA00010718"/>
    </source>
</evidence>
<feature type="chain" id="PRO_5042214642" description="Carbonic anhydrase" evidence="5">
    <location>
        <begin position="16"/>
        <end position="464"/>
    </location>
</feature>
<proteinExistence type="inferred from homology"/>
<keyword evidence="8" id="KW-1185">Reference proteome</keyword>
<dbReference type="PANTHER" id="PTHR18952">
    <property type="entry name" value="CARBONIC ANHYDRASE"/>
    <property type="match status" value="1"/>
</dbReference>
<sequence length="464" mass="51632">MTLCLILFAIDRIFAQGVGSNSIQSLHSISPIVGPDDQLWTGAGPATQQLHSGNAPMSSVFSADPKTQNYQSKPQEQIYPPPAPTQSMDVLQNHPRSANPNMAHLEGEDTWRRLEVEGRHVKSGNHQGGSALKPPYVTASKYELPPRRQDNFRGGGDDGSWGYEPHNGPEHWRGKCREGLRQSPVDIRSVDVDFAFINALEFVNYEKAGRIQVKNTGHGVKVDGFERWNASDRPFIYSGGLNGRYLLSQFHFHWSAIHDDGSEHAVGALHYPVEAHFVHMKEGYSPQEALIQPDGLAVVAVFFFVSNDGTAWMTLDSGLRKLIKGDQSTIVFNYAPWVTLPTNVENFYRYNGSLTTPPCSEVVTWTILAEPVSITQAQLDMLRQIRVNDTIKLEYNNRPTYPLNGRRIQYRSATLNRGSICNVVSGQSSGSKPDSSERGAASHEKIQISLFILSILTCMLFFAF</sequence>
<comment type="cofactor">
    <cofactor evidence="4">
        <name>Zn(2+)</name>
        <dbReference type="ChEBI" id="CHEBI:29105"/>
    </cofactor>
</comment>
<name>A0AAD4NCR0_9BILA</name>
<dbReference type="EMBL" id="JAKKPZ010000003">
    <property type="protein sequence ID" value="KAI1723410.1"/>
    <property type="molecule type" value="Genomic_DNA"/>
</dbReference>
<dbReference type="PANTHER" id="PTHR18952:SF250">
    <property type="entry name" value="CARBONIC ANHYDRASE 5-RELATED"/>
    <property type="match status" value="1"/>
</dbReference>
<evidence type="ECO:0000259" key="6">
    <source>
        <dbReference type="PROSITE" id="PS51144"/>
    </source>
</evidence>
<keyword evidence="4" id="KW-0456">Lyase</keyword>
<feature type="domain" description="Alpha-carbonic anhydrase" evidence="6">
    <location>
        <begin position="159"/>
        <end position="412"/>
    </location>
</feature>
<dbReference type="GO" id="GO:0005737">
    <property type="term" value="C:cytoplasm"/>
    <property type="evidence" value="ECO:0007669"/>
    <property type="project" value="TreeGrafter"/>
</dbReference>
<dbReference type="SMART" id="SM01057">
    <property type="entry name" value="Carb_anhydrase"/>
    <property type="match status" value="1"/>
</dbReference>
<dbReference type="InterPro" id="IPR023561">
    <property type="entry name" value="Carbonic_anhydrase_a-class"/>
</dbReference>
<keyword evidence="3 4" id="KW-0862">Zinc</keyword>
<evidence type="ECO:0000313" key="8">
    <source>
        <dbReference type="Proteomes" id="UP001201812"/>
    </source>
</evidence>
<dbReference type="InterPro" id="IPR036398">
    <property type="entry name" value="CA_dom_sf"/>
</dbReference>
<evidence type="ECO:0000256" key="5">
    <source>
        <dbReference type="SAM" id="SignalP"/>
    </source>
</evidence>
<accession>A0AAD4NCR0</accession>
<dbReference type="EC" id="4.2.1.1" evidence="4"/>
<dbReference type="PROSITE" id="PS51144">
    <property type="entry name" value="ALPHA_CA_2"/>
    <property type="match status" value="1"/>
</dbReference>